<dbReference type="InterPro" id="IPR026045">
    <property type="entry name" value="Ferric-bd"/>
</dbReference>
<gene>
    <name evidence="5" type="primary">futA1</name>
    <name evidence="5" type="ORF">OCH7691_00103</name>
</gene>
<feature type="binding site" evidence="3">
    <location>
        <position position="224"/>
    </location>
    <ligand>
        <name>Fe cation</name>
        <dbReference type="ChEBI" id="CHEBI:24875"/>
    </ligand>
</feature>
<protein>
    <submittedName>
        <fullName evidence="5">Iron uptake protein A1</fullName>
    </submittedName>
</protein>
<evidence type="ECO:0000256" key="4">
    <source>
        <dbReference type="SAM" id="SignalP"/>
    </source>
</evidence>
<keyword evidence="3" id="KW-0479">Metal-binding</keyword>
<dbReference type="Proteomes" id="UP000193200">
    <property type="component" value="Unassembled WGS sequence"/>
</dbReference>
<evidence type="ECO:0000256" key="3">
    <source>
        <dbReference type="PIRSR" id="PIRSR002825-1"/>
    </source>
</evidence>
<feature type="binding site" evidence="3">
    <location>
        <position position="225"/>
    </location>
    <ligand>
        <name>Fe cation</name>
        <dbReference type="ChEBI" id="CHEBI:24875"/>
    </ligand>
</feature>
<dbReference type="GO" id="GO:0030288">
    <property type="term" value="C:outer membrane-bounded periplasmic space"/>
    <property type="evidence" value="ECO:0007669"/>
    <property type="project" value="TreeGrafter"/>
</dbReference>
<feature type="signal peptide" evidence="4">
    <location>
        <begin position="1"/>
        <end position="23"/>
    </location>
</feature>
<feature type="chain" id="PRO_5012622005" evidence="4">
    <location>
        <begin position="24"/>
        <end position="343"/>
    </location>
</feature>
<dbReference type="OrthoDB" id="9769567at2"/>
<keyword evidence="2 4" id="KW-0732">Signal</keyword>
<dbReference type="PANTHER" id="PTHR30006:SF15">
    <property type="entry name" value="IRON-UTILIZATION PERIPLASMIC PROTEIN"/>
    <property type="match status" value="1"/>
</dbReference>
<evidence type="ECO:0000256" key="1">
    <source>
        <dbReference type="ARBA" id="ARBA00008520"/>
    </source>
</evidence>
<keyword evidence="3" id="KW-0408">Iron</keyword>
<accession>A0A1Y5R8R1</accession>
<dbReference type="PANTHER" id="PTHR30006">
    <property type="entry name" value="THIAMINE-BINDING PERIPLASMIC PROTEIN-RELATED"/>
    <property type="match status" value="1"/>
</dbReference>
<comment type="similarity">
    <text evidence="1">Belongs to the bacterial solute-binding protein 1 family.</text>
</comment>
<reference evidence="5 6" key="1">
    <citation type="submission" date="2017-03" db="EMBL/GenBank/DDBJ databases">
        <authorList>
            <person name="Afonso C.L."/>
            <person name="Miller P.J."/>
            <person name="Scott M.A."/>
            <person name="Spackman E."/>
            <person name="Goraichik I."/>
            <person name="Dimitrov K.M."/>
            <person name="Suarez D.L."/>
            <person name="Swayne D.E."/>
        </authorList>
    </citation>
    <scope>NUCLEOTIDE SEQUENCE [LARGE SCALE GENOMIC DNA]</scope>
    <source>
        <strain evidence="5 6">CECT 7691</strain>
    </source>
</reference>
<dbReference type="Gene3D" id="3.40.190.10">
    <property type="entry name" value="Periplasmic binding protein-like II"/>
    <property type="match status" value="2"/>
</dbReference>
<dbReference type="InParanoid" id="A0A1Y5R8R1"/>
<proteinExistence type="inferred from homology"/>
<dbReference type="SUPFAM" id="SSF53850">
    <property type="entry name" value="Periplasmic binding protein-like II"/>
    <property type="match status" value="1"/>
</dbReference>
<dbReference type="GO" id="GO:0046872">
    <property type="term" value="F:metal ion binding"/>
    <property type="evidence" value="ECO:0007669"/>
    <property type="project" value="UniProtKB-KW"/>
</dbReference>
<dbReference type="RefSeq" id="WP_085881478.1">
    <property type="nucleotide sequence ID" value="NZ_FWFR01000001.1"/>
</dbReference>
<organism evidence="5 6">
    <name type="scientific">Oceanibacterium hippocampi</name>
    <dbReference type="NCBI Taxonomy" id="745714"/>
    <lineage>
        <taxon>Bacteria</taxon>
        <taxon>Pseudomonadati</taxon>
        <taxon>Pseudomonadota</taxon>
        <taxon>Alphaproteobacteria</taxon>
        <taxon>Sneathiellales</taxon>
        <taxon>Sneathiellaceae</taxon>
        <taxon>Oceanibacterium</taxon>
    </lineage>
</organism>
<dbReference type="Pfam" id="PF13343">
    <property type="entry name" value="SBP_bac_6"/>
    <property type="match status" value="1"/>
</dbReference>
<evidence type="ECO:0000313" key="6">
    <source>
        <dbReference type="Proteomes" id="UP000193200"/>
    </source>
</evidence>
<dbReference type="CDD" id="cd13542">
    <property type="entry name" value="PBP2_FutA1_ilke"/>
    <property type="match status" value="1"/>
</dbReference>
<dbReference type="PIRSF" id="PIRSF002825">
    <property type="entry name" value="CfbpA"/>
    <property type="match status" value="1"/>
</dbReference>
<dbReference type="EMBL" id="FWFR01000001">
    <property type="protein sequence ID" value="SLN11751.1"/>
    <property type="molecule type" value="Genomic_DNA"/>
</dbReference>
<name>A0A1Y5R8R1_9PROT</name>
<sequence length="343" mass="37742">MHHTLRSLTLATTTALLAAGSLAAPVAAAEVNLYSYRQESLIRPLLDDFHDQTGIDVNVVYAPKGMLERLKAEGMNSPADAILTVDISRLMAHKVAGLLQPVESDILRENIPAQYRDPENEWFGLTIRSRVVFASRDRVKPEDLSTYEDLADPKWKGRLCIRSSSNVYNQSLLAAMIVHHGVDAAQAWAAGIVANMARPPQGGDRDQIKAVAAGECDIAVGNTYYYGGMQASDKADDREAAAKVFMFWPNQDGRGAHVNISGAGVTRSAKHKEEAVKLLEYLTSERAQRLYASSNYEFPIRAGIEVDPVVAAWGTFKADPVPLHEVAEQQPEALKIFDRVDWR</sequence>
<keyword evidence="6" id="KW-1185">Reference proteome</keyword>
<evidence type="ECO:0000256" key="2">
    <source>
        <dbReference type="ARBA" id="ARBA00022729"/>
    </source>
</evidence>
<dbReference type="AlphaFoldDB" id="A0A1Y5R8R1"/>
<evidence type="ECO:0000313" key="5">
    <source>
        <dbReference type="EMBL" id="SLN11751.1"/>
    </source>
</evidence>